<accession>A0ABV0SRW0</accession>
<comment type="caution">
    <text evidence="1">The sequence shown here is derived from an EMBL/GenBank/DDBJ whole genome shotgun (WGS) entry which is preliminary data.</text>
</comment>
<protein>
    <submittedName>
        <fullName evidence="1">Uncharacterized protein</fullName>
    </submittedName>
</protein>
<proteinExistence type="predicted"/>
<sequence>MSENRVKNITERRQTAVVKFKKKAKNTDQVLGKSVRLKELRQGGGIAHFTQETLSEKNKTVLSQKRILLENDGGETLWMWKVSILFRKTEQKARDAPPVFPDAHGPTGWTWSSFPGLRSCGAAAAPHPLYTAFTPLLVAFVL</sequence>
<name>A0ABV0SRW0_9TELE</name>
<gene>
    <name evidence="1" type="ORF">ILYODFUR_031924</name>
</gene>
<reference evidence="1 2" key="1">
    <citation type="submission" date="2021-06" db="EMBL/GenBank/DDBJ databases">
        <authorList>
            <person name="Palmer J.M."/>
        </authorList>
    </citation>
    <scope>NUCLEOTIDE SEQUENCE [LARGE SCALE GENOMIC DNA]</scope>
    <source>
        <strain evidence="2">if_2019</strain>
        <tissue evidence="1">Muscle</tissue>
    </source>
</reference>
<organism evidence="1 2">
    <name type="scientific">Ilyodon furcidens</name>
    <name type="common">goldbreast splitfin</name>
    <dbReference type="NCBI Taxonomy" id="33524"/>
    <lineage>
        <taxon>Eukaryota</taxon>
        <taxon>Metazoa</taxon>
        <taxon>Chordata</taxon>
        <taxon>Craniata</taxon>
        <taxon>Vertebrata</taxon>
        <taxon>Euteleostomi</taxon>
        <taxon>Actinopterygii</taxon>
        <taxon>Neopterygii</taxon>
        <taxon>Teleostei</taxon>
        <taxon>Neoteleostei</taxon>
        <taxon>Acanthomorphata</taxon>
        <taxon>Ovalentaria</taxon>
        <taxon>Atherinomorphae</taxon>
        <taxon>Cyprinodontiformes</taxon>
        <taxon>Goodeidae</taxon>
        <taxon>Ilyodon</taxon>
    </lineage>
</organism>
<dbReference type="Proteomes" id="UP001482620">
    <property type="component" value="Unassembled WGS sequence"/>
</dbReference>
<evidence type="ECO:0000313" key="1">
    <source>
        <dbReference type="EMBL" id="MEQ2222965.1"/>
    </source>
</evidence>
<dbReference type="EMBL" id="JAHRIQ010005056">
    <property type="protein sequence ID" value="MEQ2222965.1"/>
    <property type="molecule type" value="Genomic_DNA"/>
</dbReference>
<evidence type="ECO:0000313" key="2">
    <source>
        <dbReference type="Proteomes" id="UP001482620"/>
    </source>
</evidence>
<keyword evidence="2" id="KW-1185">Reference proteome</keyword>